<gene>
    <name evidence="11" type="primary">ACES_88</name>
    <name evidence="11" type="ORF">AVEN_93140_1</name>
</gene>
<evidence type="ECO:0000256" key="2">
    <source>
        <dbReference type="ARBA" id="ARBA00022487"/>
    </source>
</evidence>
<evidence type="ECO:0000256" key="3">
    <source>
        <dbReference type="ARBA" id="ARBA00022801"/>
    </source>
</evidence>
<evidence type="ECO:0000313" key="12">
    <source>
        <dbReference type="Proteomes" id="UP000499080"/>
    </source>
</evidence>
<comment type="catalytic activity">
    <reaction evidence="7">
        <text>acetylcholine + H2O = choline + acetate + H(+)</text>
        <dbReference type="Rhea" id="RHEA:17561"/>
        <dbReference type="ChEBI" id="CHEBI:15354"/>
        <dbReference type="ChEBI" id="CHEBI:15355"/>
        <dbReference type="ChEBI" id="CHEBI:15377"/>
        <dbReference type="ChEBI" id="CHEBI:15378"/>
        <dbReference type="ChEBI" id="CHEBI:30089"/>
        <dbReference type="EC" id="3.1.1.7"/>
    </reaction>
</comment>
<dbReference type="EC" id="3.1.1.-" evidence="9"/>
<dbReference type="GO" id="GO:0005615">
    <property type="term" value="C:extracellular space"/>
    <property type="evidence" value="ECO:0007669"/>
    <property type="project" value="TreeGrafter"/>
</dbReference>
<keyword evidence="6" id="KW-0325">Glycoprotein</keyword>
<dbReference type="GO" id="GO:0006581">
    <property type="term" value="P:acetylcholine catabolic process"/>
    <property type="evidence" value="ECO:0007669"/>
    <property type="project" value="TreeGrafter"/>
</dbReference>
<keyword evidence="4" id="KW-0531">Neurotransmitter degradation</keyword>
<feature type="active site" description="Charge relay system" evidence="8">
    <location>
        <position position="430"/>
    </location>
</feature>
<feature type="active site" description="Charge relay system" evidence="8">
    <location>
        <position position="315"/>
    </location>
</feature>
<evidence type="ECO:0000256" key="7">
    <source>
        <dbReference type="ARBA" id="ARBA00048484"/>
    </source>
</evidence>
<dbReference type="EMBL" id="BGPR01002662">
    <property type="protein sequence ID" value="GBM77076.1"/>
    <property type="molecule type" value="Genomic_DNA"/>
</dbReference>
<feature type="domain" description="Carboxylesterase type B" evidence="10">
    <location>
        <begin position="3"/>
        <end position="461"/>
    </location>
</feature>
<dbReference type="SUPFAM" id="SSF53474">
    <property type="entry name" value="alpha/beta-Hydrolases"/>
    <property type="match status" value="1"/>
</dbReference>
<protein>
    <recommendedName>
        <fullName evidence="9">Carboxylic ester hydrolase</fullName>
        <ecNumber evidence="9">3.1.1.-</ecNumber>
    </recommendedName>
</protein>
<dbReference type="PROSITE" id="PS00122">
    <property type="entry name" value="CARBOXYLESTERASE_B_1"/>
    <property type="match status" value="1"/>
</dbReference>
<feature type="active site" description="Acyl-ester intermediate" evidence="8">
    <location>
        <position position="186"/>
    </location>
</feature>
<keyword evidence="3 9" id="KW-0378">Hydrolase</keyword>
<dbReference type="InterPro" id="IPR019819">
    <property type="entry name" value="Carboxylesterase_B_CS"/>
</dbReference>
<comment type="similarity">
    <text evidence="1 9">Belongs to the type-B carboxylesterase/lipase family.</text>
</comment>
<evidence type="ECO:0000256" key="4">
    <source>
        <dbReference type="ARBA" id="ARBA00022867"/>
    </source>
</evidence>
<dbReference type="Pfam" id="PF00135">
    <property type="entry name" value="COesterase"/>
    <property type="match status" value="1"/>
</dbReference>
<dbReference type="GO" id="GO:0003990">
    <property type="term" value="F:acetylcholinesterase activity"/>
    <property type="evidence" value="ECO:0007669"/>
    <property type="project" value="UniProtKB-EC"/>
</dbReference>
<dbReference type="InterPro" id="IPR002018">
    <property type="entry name" value="CarbesteraseB"/>
</dbReference>
<dbReference type="GO" id="GO:0005886">
    <property type="term" value="C:plasma membrane"/>
    <property type="evidence" value="ECO:0007669"/>
    <property type="project" value="TreeGrafter"/>
</dbReference>
<dbReference type="InterPro" id="IPR000997">
    <property type="entry name" value="Cholinesterase"/>
</dbReference>
<dbReference type="AlphaFoldDB" id="A0A4Y2IJE8"/>
<evidence type="ECO:0000256" key="5">
    <source>
        <dbReference type="ARBA" id="ARBA00023157"/>
    </source>
</evidence>
<dbReference type="OrthoDB" id="6475789at2759"/>
<dbReference type="PROSITE" id="PS00941">
    <property type="entry name" value="CARBOXYLESTERASE_B_2"/>
    <property type="match status" value="1"/>
</dbReference>
<organism evidence="11 12">
    <name type="scientific">Araneus ventricosus</name>
    <name type="common">Orbweaver spider</name>
    <name type="synonym">Epeira ventricosa</name>
    <dbReference type="NCBI Taxonomy" id="182803"/>
    <lineage>
        <taxon>Eukaryota</taxon>
        <taxon>Metazoa</taxon>
        <taxon>Ecdysozoa</taxon>
        <taxon>Arthropoda</taxon>
        <taxon>Chelicerata</taxon>
        <taxon>Arachnida</taxon>
        <taxon>Araneae</taxon>
        <taxon>Araneomorphae</taxon>
        <taxon>Entelegynae</taxon>
        <taxon>Araneoidea</taxon>
        <taxon>Araneidae</taxon>
        <taxon>Araneus</taxon>
    </lineage>
</organism>
<dbReference type="PANTHER" id="PTHR43918">
    <property type="entry name" value="ACETYLCHOLINESTERASE"/>
    <property type="match status" value="1"/>
</dbReference>
<dbReference type="GO" id="GO:0019695">
    <property type="term" value="P:choline metabolic process"/>
    <property type="evidence" value="ECO:0007669"/>
    <property type="project" value="TreeGrafter"/>
</dbReference>
<dbReference type="InterPro" id="IPR029058">
    <property type="entry name" value="AB_hydrolase_fold"/>
</dbReference>
<evidence type="ECO:0000256" key="1">
    <source>
        <dbReference type="ARBA" id="ARBA00005964"/>
    </source>
</evidence>
<dbReference type="InterPro" id="IPR019826">
    <property type="entry name" value="Carboxylesterase_B_AS"/>
</dbReference>
<keyword evidence="5" id="KW-1015">Disulfide bond</keyword>
<dbReference type="PANTHER" id="PTHR43918:SF4">
    <property type="entry name" value="CARBOXYLIC ESTER HYDROLASE"/>
    <property type="match status" value="1"/>
</dbReference>
<keyword evidence="12" id="KW-1185">Reference proteome</keyword>
<sequence length="462" mass="51585">MSNSKIIGQNVRLKEREVNQFLSVPYAQPPIGKLRFKKPEPIQNYPKEIYAFNLPPACHQYSGNTFSWFINSTYKSEDCLYLNIWTPSDASPANRKAVLYWIHGGGFKYGSIQLPLYSGIPLAALGDIIVVTVNYRVGPFGFLTSGTRDAPGNVGVWDILEGLRWVNKYIGYFGGDTSRITIAGESAGSWAVGLLAVSPLAKGLYKRQIMESGSPVFLAAENNTQNLAFSQRLAEMVGCATPRFTVKDNPVPVLECLRRVDAVQLSKVDYSLNPYSVISFIPQYGDEIVPLKAKRAIMEGDFHFSELLIGNNKDEGSFLLSTAHPEVFGFFGEKDTSINKSVGADFIRKAYEDESVPESVVQHYLPDAVPEHAGAFVRNQTFTSFGDMLVLCPDVYHAEKCTQIGGNVYYYYWNHRPSNTPWAPWLGVAHFTEVQFVFGSPLLDPSSYTQKEQRISQQMIEI</sequence>
<evidence type="ECO:0000313" key="11">
    <source>
        <dbReference type="EMBL" id="GBM77076.1"/>
    </source>
</evidence>
<accession>A0A4Y2IJE8</accession>
<reference evidence="11 12" key="1">
    <citation type="journal article" date="2019" name="Sci. Rep.">
        <title>Orb-weaving spider Araneus ventricosus genome elucidates the spidroin gene catalogue.</title>
        <authorList>
            <person name="Kono N."/>
            <person name="Nakamura H."/>
            <person name="Ohtoshi R."/>
            <person name="Moran D.A.P."/>
            <person name="Shinohara A."/>
            <person name="Yoshida Y."/>
            <person name="Fujiwara M."/>
            <person name="Mori M."/>
            <person name="Tomita M."/>
            <person name="Arakawa K."/>
        </authorList>
    </citation>
    <scope>NUCLEOTIDE SEQUENCE [LARGE SCALE GENOMIC DNA]</scope>
</reference>
<dbReference type="InterPro" id="IPR050654">
    <property type="entry name" value="AChE-related_enzymes"/>
</dbReference>
<evidence type="ECO:0000256" key="9">
    <source>
        <dbReference type="RuleBase" id="RU361235"/>
    </source>
</evidence>
<evidence type="ECO:0000259" key="10">
    <source>
        <dbReference type="Pfam" id="PF00135"/>
    </source>
</evidence>
<keyword evidence="2" id="KW-0719">Serine esterase</keyword>
<dbReference type="Proteomes" id="UP000499080">
    <property type="component" value="Unassembled WGS sequence"/>
</dbReference>
<evidence type="ECO:0000256" key="6">
    <source>
        <dbReference type="ARBA" id="ARBA00023180"/>
    </source>
</evidence>
<dbReference type="Gene3D" id="3.40.50.1820">
    <property type="entry name" value="alpha/beta hydrolase"/>
    <property type="match status" value="1"/>
</dbReference>
<proteinExistence type="inferred from homology"/>
<comment type="caution">
    <text evidence="11">The sequence shown here is derived from an EMBL/GenBank/DDBJ whole genome shotgun (WGS) entry which is preliminary data.</text>
</comment>
<name>A0A4Y2IJE8_ARAVE</name>
<evidence type="ECO:0000256" key="8">
    <source>
        <dbReference type="PIRSR" id="PIRSR600997-1"/>
    </source>
</evidence>
<dbReference type="PRINTS" id="PR00878">
    <property type="entry name" value="CHOLNESTRASE"/>
</dbReference>